<dbReference type="PANTHER" id="PTHR32022">
    <property type="entry name" value="D-GLUTAMATE CYCLASE, MITOCHONDRIAL"/>
    <property type="match status" value="1"/>
</dbReference>
<dbReference type="FunFam" id="3.40.1640.10:FF:000001">
    <property type="entry name" value="D-glutamate cyclase, mitochondrial"/>
    <property type="match status" value="1"/>
</dbReference>
<dbReference type="GO" id="GO:0047820">
    <property type="term" value="F:D-glutamate cyclase activity"/>
    <property type="evidence" value="ECO:0007669"/>
    <property type="project" value="TreeGrafter"/>
</dbReference>
<reference evidence="4" key="1">
    <citation type="submission" date="2022-01" db="EMBL/GenBank/DDBJ databases">
        <authorList>
            <person name="Braso-Vives M."/>
        </authorList>
    </citation>
    <scope>NUCLEOTIDE SEQUENCE</scope>
</reference>
<evidence type="ECO:0000313" key="5">
    <source>
        <dbReference type="Proteomes" id="UP000838412"/>
    </source>
</evidence>
<dbReference type="OrthoDB" id="10262538at2759"/>
<dbReference type="InterPro" id="IPR025504">
    <property type="entry name" value="GLUCM_C"/>
</dbReference>
<dbReference type="Gene3D" id="3.30.2040.10">
    <property type="entry name" value="PSTPO5379-like domain"/>
    <property type="match status" value="1"/>
</dbReference>
<proteinExistence type="inferred from homology"/>
<name>A0A8K0AAV9_BRALA</name>
<dbReference type="FunFam" id="3.30.2040.10:FF:000001">
    <property type="entry name" value="D-glutamate cyclase, mitochondrial"/>
    <property type="match status" value="1"/>
</dbReference>
<keyword evidence="5" id="KW-1185">Reference proteome</keyword>
<sequence length="589" mass="63903">MSRWDDETFADWHPRDVRRLIRAGELRGRPTSGMCSGYAQANVTIVPKSLADDFEAFCSLNPGAFPVLYRSKPGELAAPPLAEESDIRTDGVYSVCKSGRILPEPGTLLQYTEEMKDMVTFYTGCSFSFEGAFLTAGVPVRNVEQRLDVGIYRTSIRCHPFNSFDCEVVVSMRYIPKDKLETAFRVTHWTPSSHGAPIHIGDPAVIGISDLENIDWGDVVEPTPGDVPVFWPCGVTMEPAVMSASPPIGFFTHGTKGCLFLCDTKTTFVKGTNMADIPSLVQISQNPLLYSVASEKAVGIVQELERLILPVREAQNGCLSDVHDEDALLKSALSLSHASSVAVVVPPHLGQESGSDEQYGRLQGAVAMTAMLQALGKDVTMVTDDTNTNLLESIARELVRVGYLKKAFTVLPYPQDNISSADKCTALQFLTGENGPAKPKFDHLVRVGGAVQPGESARDTEEDEGVDQLFRVKLPWMKTTGIGADGSDIGISTDYTIRAGVSSRGGWAVAMALFVLNACPIHDRYQRRSVGTARDMADATEAAVSMERELLALSAVLKQTNSRDGLVDLQFSAEQKGVITAMRNLAVLS</sequence>
<organism evidence="4 5">
    <name type="scientific">Branchiostoma lanceolatum</name>
    <name type="common">Common lancelet</name>
    <name type="synonym">Amphioxus lanceolatum</name>
    <dbReference type="NCBI Taxonomy" id="7740"/>
    <lineage>
        <taxon>Eukaryota</taxon>
        <taxon>Metazoa</taxon>
        <taxon>Chordata</taxon>
        <taxon>Cephalochordata</taxon>
        <taxon>Leptocardii</taxon>
        <taxon>Amphioxiformes</taxon>
        <taxon>Branchiostomatidae</taxon>
        <taxon>Branchiostoma</taxon>
    </lineage>
</organism>
<dbReference type="InterPro" id="IPR009906">
    <property type="entry name" value="D-Glu_cyclase"/>
</dbReference>
<evidence type="ECO:0000259" key="3">
    <source>
        <dbReference type="Pfam" id="PF14336"/>
    </source>
</evidence>
<evidence type="ECO:0000256" key="1">
    <source>
        <dbReference type="ARBA" id="ARBA00007896"/>
    </source>
</evidence>
<dbReference type="PANTHER" id="PTHR32022:SF10">
    <property type="entry name" value="D-GLUTAMATE CYCLASE, MITOCHONDRIAL"/>
    <property type="match status" value="1"/>
</dbReference>
<dbReference type="EMBL" id="OV696693">
    <property type="protein sequence ID" value="CAH1271466.1"/>
    <property type="molecule type" value="Genomic_DNA"/>
</dbReference>
<dbReference type="Gene3D" id="3.40.1640.10">
    <property type="entry name" value="PSTPO5379-like"/>
    <property type="match status" value="1"/>
</dbReference>
<keyword evidence="2" id="KW-0456">Lyase</keyword>
<dbReference type="Pfam" id="PF07286">
    <property type="entry name" value="D-Glu_cyclase"/>
    <property type="match status" value="1"/>
</dbReference>
<feature type="domain" description="D-glutamate cyclase-like C-terminal" evidence="3">
    <location>
        <begin position="316"/>
        <end position="490"/>
    </location>
</feature>
<dbReference type="AlphaFoldDB" id="A0A8K0AAV9"/>
<dbReference type="Proteomes" id="UP000838412">
    <property type="component" value="Chromosome 8"/>
</dbReference>
<evidence type="ECO:0000313" key="4">
    <source>
        <dbReference type="EMBL" id="CAH1271466.1"/>
    </source>
</evidence>
<evidence type="ECO:0000256" key="2">
    <source>
        <dbReference type="ARBA" id="ARBA00023239"/>
    </source>
</evidence>
<dbReference type="GO" id="GO:0006536">
    <property type="term" value="P:glutamate metabolic process"/>
    <property type="evidence" value="ECO:0007669"/>
    <property type="project" value="TreeGrafter"/>
</dbReference>
<dbReference type="InterPro" id="IPR038021">
    <property type="entry name" value="Putative_hydro-lyase"/>
</dbReference>
<dbReference type="SUPFAM" id="SSF160920">
    <property type="entry name" value="PSTPO5379-like"/>
    <property type="match status" value="1"/>
</dbReference>
<comment type="similarity">
    <text evidence="1">Belongs to the D-glutamate cyclase family.</text>
</comment>
<gene>
    <name evidence="4" type="primary">C14orf159</name>
    <name evidence="4" type="ORF">BLAG_LOCUS23486</name>
</gene>
<accession>A0A8K0AAV9</accession>
<dbReference type="Pfam" id="PF14336">
    <property type="entry name" value="GLUCM-like_C"/>
    <property type="match status" value="1"/>
</dbReference>
<protein>
    <submittedName>
        <fullName evidence="4">C14orf159 protein</fullName>
    </submittedName>
</protein>